<dbReference type="InterPro" id="IPR036047">
    <property type="entry name" value="F-box-like_dom_sf"/>
</dbReference>
<proteinExistence type="predicted"/>
<evidence type="ECO:0000313" key="1">
    <source>
        <dbReference type="EMBL" id="RSH85528.1"/>
    </source>
</evidence>
<gene>
    <name evidence="1" type="ORF">EHS25_004924</name>
</gene>
<organism evidence="1 2">
    <name type="scientific">Saitozyma podzolica</name>
    <dbReference type="NCBI Taxonomy" id="1890683"/>
    <lineage>
        <taxon>Eukaryota</taxon>
        <taxon>Fungi</taxon>
        <taxon>Dikarya</taxon>
        <taxon>Basidiomycota</taxon>
        <taxon>Agaricomycotina</taxon>
        <taxon>Tremellomycetes</taxon>
        <taxon>Tremellales</taxon>
        <taxon>Trimorphomycetaceae</taxon>
        <taxon>Saitozyma</taxon>
    </lineage>
</organism>
<name>A0A427Y327_9TREE</name>
<dbReference type="OrthoDB" id="2571288at2759"/>
<comment type="caution">
    <text evidence="1">The sequence shown here is derived from an EMBL/GenBank/DDBJ whole genome shotgun (WGS) entry which is preliminary data.</text>
</comment>
<dbReference type="AlphaFoldDB" id="A0A427Y327"/>
<keyword evidence="2" id="KW-1185">Reference proteome</keyword>
<reference evidence="1 2" key="1">
    <citation type="submission" date="2018-11" db="EMBL/GenBank/DDBJ databases">
        <title>Genome sequence of Saitozyma podzolica DSM 27192.</title>
        <authorList>
            <person name="Aliyu H."/>
            <person name="Gorte O."/>
            <person name="Ochsenreither K."/>
        </authorList>
    </citation>
    <scope>NUCLEOTIDE SEQUENCE [LARGE SCALE GENOMIC DNA]</scope>
    <source>
        <strain evidence="1 2">DSM 27192</strain>
    </source>
</reference>
<dbReference type="Proteomes" id="UP000279259">
    <property type="component" value="Unassembled WGS sequence"/>
</dbReference>
<sequence>MQRATGAADPREALMVLPSAKFNLFLSLMDNRDVLLNVVSFLDRRTLASCLTVSQQFYEVVGPLLYRDLRVSFWRGPNPLDGISCLSADTTDQSRRRKLELLRYTTSLNLGNHHLHCRPFTDVSLSLPNLRVLRISSDPYPLSLCAPRGPRCPLFVQLQPIKLVLSPYHPLYPTLPNGAGEVLPPSVETVVIIEKPHTGITPWPDLGYTFLSPTHRSHLKTLEIVFVTQGPDMGFTYTSPCPVLGLDFTVSHPRDTFWKNLSRVGAVFEGEIRIVNAEGFEREWLGFGEGDVEGKVEHRVRGMLERVMEDRGVGGEEVEERLKRIRVVAMREWLKGDWEGVVEPSEVKGWL</sequence>
<dbReference type="EMBL" id="RSCD01000020">
    <property type="protein sequence ID" value="RSH85528.1"/>
    <property type="molecule type" value="Genomic_DNA"/>
</dbReference>
<protein>
    <submittedName>
        <fullName evidence="1">Uncharacterized protein</fullName>
    </submittedName>
</protein>
<dbReference type="SUPFAM" id="SSF81383">
    <property type="entry name" value="F-box domain"/>
    <property type="match status" value="1"/>
</dbReference>
<evidence type="ECO:0000313" key="2">
    <source>
        <dbReference type="Proteomes" id="UP000279259"/>
    </source>
</evidence>
<accession>A0A427Y327</accession>